<dbReference type="SUPFAM" id="SSF50346">
    <property type="entry name" value="PRC-barrel domain"/>
    <property type="match status" value="1"/>
</dbReference>
<accession>A0A1D8GC37</accession>
<dbReference type="RefSeq" id="WP_069974014.1">
    <property type="nucleotide sequence ID" value="NZ_CP017269.1"/>
</dbReference>
<evidence type="ECO:0000259" key="1">
    <source>
        <dbReference type="Pfam" id="PF05239"/>
    </source>
</evidence>
<reference evidence="2 3" key="1">
    <citation type="submission" date="2016-09" db="EMBL/GenBank/DDBJ databases">
        <title>Genomic analysis reveals versatility of anaerobic energy metabolism of Geosporobacter ferrireducens IRF9 of phylum Firmicutes.</title>
        <authorList>
            <person name="Kim S.-J."/>
        </authorList>
    </citation>
    <scope>NUCLEOTIDE SEQUENCE [LARGE SCALE GENOMIC DNA]</scope>
    <source>
        <strain evidence="2 3">IRF9</strain>
    </source>
</reference>
<proteinExistence type="predicted"/>
<evidence type="ECO:0000313" key="3">
    <source>
        <dbReference type="Proteomes" id="UP000095743"/>
    </source>
</evidence>
<dbReference type="Gene3D" id="2.30.30.240">
    <property type="entry name" value="PRC-barrel domain"/>
    <property type="match status" value="1"/>
</dbReference>
<dbReference type="Proteomes" id="UP000095743">
    <property type="component" value="Chromosome"/>
</dbReference>
<dbReference type="PANTHER" id="PTHR40061:SF1">
    <property type="entry name" value="SPORULATION PROTEIN YLMC-RELATED"/>
    <property type="match status" value="1"/>
</dbReference>
<dbReference type="NCBIfam" id="TIGR02888">
    <property type="entry name" value="spore_YlmC_YmxH"/>
    <property type="match status" value="1"/>
</dbReference>
<dbReference type="EMBL" id="CP017269">
    <property type="protein sequence ID" value="AOT68452.1"/>
    <property type="molecule type" value="Genomic_DNA"/>
</dbReference>
<dbReference type="InterPro" id="IPR027275">
    <property type="entry name" value="PRC-brl_dom"/>
</dbReference>
<dbReference type="STRING" id="1424294.Gferi_01900"/>
<feature type="domain" description="PRC-barrel" evidence="1">
    <location>
        <begin position="2"/>
        <end position="75"/>
    </location>
</feature>
<keyword evidence="3" id="KW-1185">Reference proteome</keyword>
<gene>
    <name evidence="2" type="ORF">Gferi_01900</name>
</gene>
<dbReference type="PANTHER" id="PTHR40061">
    <property type="entry name" value="SPORULATION PROTEIN YLMC-RELATED"/>
    <property type="match status" value="1"/>
</dbReference>
<dbReference type="InterPro" id="IPR011033">
    <property type="entry name" value="PRC_barrel-like_sf"/>
</dbReference>
<dbReference type="OrthoDB" id="6024937at2"/>
<name>A0A1D8GC37_9FIRM</name>
<evidence type="ECO:0000313" key="2">
    <source>
        <dbReference type="EMBL" id="AOT68452.1"/>
    </source>
</evidence>
<organism evidence="2 3">
    <name type="scientific">Geosporobacter ferrireducens</name>
    <dbReference type="NCBI Taxonomy" id="1424294"/>
    <lineage>
        <taxon>Bacteria</taxon>
        <taxon>Bacillati</taxon>
        <taxon>Bacillota</taxon>
        <taxon>Clostridia</taxon>
        <taxon>Peptostreptococcales</taxon>
        <taxon>Thermotaleaceae</taxon>
        <taxon>Geosporobacter</taxon>
    </lineage>
</organism>
<sequence length="89" mass="10123">MISTSDLRQKEIINIVDGRRLGFVSDIEVNLEKGRIEALIVPGPGKFLNFFGKENDFVITWHEIKKIGMDVILVELKDVILPADLEENE</sequence>
<dbReference type="Pfam" id="PF05239">
    <property type="entry name" value="PRC"/>
    <property type="match status" value="1"/>
</dbReference>
<dbReference type="AlphaFoldDB" id="A0A1D8GC37"/>
<dbReference type="KEGG" id="gfe:Gferi_01900"/>
<dbReference type="InterPro" id="IPR014238">
    <property type="entry name" value="Spore_YlmC/YmxH"/>
</dbReference>
<protein>
    <submittedName>
        <fullName evidence="2">Photosystem reaction center protein H</fullName>
    </submittedName>
</protein>